<dbReference type="InterPro" id="IPR001387">
    <property type="entry name" value="Cro/C1-type_HTH"/>
</dbReference>
<dbReference type="EMBL" id="CABPSN010000002">
    <property type="protein sequence ID" value="VVE01080.1"/>
    <property type="molecule type" value="Genomic_DNA"/>
</dbReference>
<dbReference type="GO" id="GO:0003677">
    <property type="term" value="F:DNA binding"/>
    <property type="evidence" value="ECO:0007669"/>
    <property type="project" value="UniProtKB-KW"/>
</dbReference>
<name>A0A5E4URN5_9BURK</name>
<evidence type="ECO:0000313" key="4">
    <source>
        <dbReference type="Proteomes" id="UP000366819"/>
    </source>
</evidence>
<evidence type="ECO:0000313" key="3">
    <source>
        <dbReference type="EMBL" id="VVE01080.1"/>
    </source>
</evidence>
<dbReference type="SMART" id="SM00530">
    <property type="entry name" value="HTH_XRE"/>
    <property type="match status" value="1"/>
</dbReference>
<proteinExistence type="predicted"/>
<dbReference type="PANTHER" id="PTHR46797">
    <property type="entry name" value="HTH-TYPE TRANSCRIPTIONAL REGULATOR"/>
    <property type="match status" value="1"/>
</dbReference>
<organism evidence="3 4">
    <name type="scientific">Pandoraea aquatica</name>
    <dbReference type="NCBI Taxonomy" id="2508290"/>
    <lineage>
        <taxon>Bacteria</taxon>
        <taxon>Pseudomonadati</taxon>
        <taxon>Pseudomonadota</taxon>
        <taxon>Betaproteobacteria</taxon>
        <taxon>Burkholderiales</taxon>
        <taxon>Burkholderiaceae</taxon>
        <taxon>Pandoraea</taxon>
    </lineage>
</organism>
<accession>A0A5E4URN5</accession>
<dbReference type="OrthoDB" id="9803379at2"/>
<dbReference type="Gene3D" id="1.10.260.40">
    <property type="entry name" value="lambda repressor-like DNA-binding domains"/>
    <property type="match status" value="1"/>
</dbReference>
<sequence>MSVSERLREAREISGLSQGQVAKRLEMHRPTISEIEAGRRKVTADEINLFAVLYDVSVEWLINGSVKDEAADARIVMAARELSKMSDQDLDRLMNMLRMMRKAEGK</sequence>
<evidence type="ECO:0000259" key="2">
    <source>
        <dbReference type="PROSITE" id="PS50943"/>
    </source>
</evidence>
<dbReference type="GO" id="GO:0005829">
    <property type="term" value="C:cytosol"/>
    <property type="evidence" value="ECO:0007669"/>
    <property type="project" value="TreeGrafter"/>
</dbReference>
<reference evidence="3 4" key="1">
    <citation type="submission" date="2019-08" db="EMBL/GenBank/DDBJ databases">
        <authorList>
            <person name="Peeters C."/>
        </authorList>
    </citation>
    <scope>NUCLEOTIDE SEQUENCE [LARGE SCALE GENOMIC DNA]</scope>
    <source>
        <strain evidence="3 4">LMG 31011</strain>
    </source>
</reference>
<dbReference type="Proteomes" id="UP000366819">
    <property type="component" value="Unassembled WGS sequence"/>
</dbReference>
<dbReference type="RefSeq" id="WP_150575727.1">
    <property type="nucleotide sequence ID" value="NZ_CABPSN010000002.1"/>
</dbReference>
<dbReference type="InterPro" id="IPR010982">
    <property type="entry name" value="Lambda_DNA-bd_dom_sf"/>
</dbReference>
<keyword evidence="4" id="KW-1185">Reference proteome</keyword>
<evidence type="ECO:0000256" key="1">
    <source>
        <dbReference type="ARBA" id="ARBA00023125"/>
    </source>
</evidence>
<dbReference type="PROSITE" id="PS50943">
    <property type="entry name" value="HTH_CROC1"/>
    <property type="match status" value="1"/>
</dbReference>
<dbReference type="PANTHER" id="PTHR46797:SF1">
    <property type="entry name" value="METHYLPHOSPHONATE SYNTHASE"/>
    <property type="match status" value="1"/>
</dbReference>
<dbReference type="GO" id="GO:0003700">
    <property type="term" value="F:DNA-binding transcription factor activity"/>
    <property type="evidence" value="ECO:0007669"/>
    <property type="project" value="TreeGrafter"/>
</dbReference>
<protein>
    <recommendedName>
        <fullName evidence="2">HTH cro/C1-type domain-containing protein</fullName>
    </recommendedName>
</protein>
<keyword evidence="1" id="KW-0238">DNA-binding</keyword>
<dbReference type="InterPro" id="IPR050807">
    <property type="entry name" value="TransReg_Diox_bact_type"/>
</dbReference>
<dbReference type="CDD" id="cd00093">
    <property type="entry name" value="HTH_XRE"/>
    <property type="match status" value="1"/>
</dbReference>
<gene>
    <name evidence="3" type="ORF">PAQ31011_02145</name>
</gene>
<feature type="domain" description="HTH cro/C1-type" evidence="2">
    <location>
        <begin position="7"/>
        <end position="61"/>
    </location>
</feature>
<dbReference type="SUPFAM" id="SSF47413">
    <property type="entry name" value="lambda repressor-like DNA-binding domains"/>
    <property type="match status" value="1"/>
</dbReference>
<dbReference type="AlphaFoldDB" id="A0A5E4URN5"/>
<dbReference type="Pfam" id="PF13560">
    <property type="entry name" value="HTH_31"/>
    <property type="match status" value="1"/>
</dbReference>